<evidence type="ECO:0000256" key="2">
    <source>
        <dbReference type="ARBA" id="ARBA00022679"/>
    </source>
</evidence>
<sequence>MHNRSENVFFSIIVPVYNVEHYLEQCIDSILCQTYTNFEIIMVNDGSTDSSLKICSSYEKKDSRNIIINKENGGLSDARNVGLLKAKGDYVIFTDSDDYWEGNTVLDELNRLIKESHADLIIHEESRFFSKNHVKCMYNQQYIDNKKGDFKKEAEQLVYYDLFAACAWDKIVKRTILIENQLFFPLGRKSEDMEWCSRVMNYIDTFAIYPKSFYIYRQGRLGSITLHTSESHIMDVYEMLREGLNNIKNDEKSLNKALKNYWASIYVILLKDFYILSPSNRKAIWNDLVSWKYLLKNGRNIKLDKVMKFYNFLPFMMLPAFLYIYRIFNVLQKKYKTLS</sequence>
<protein>
    <submittedName>
        <fullName evidence="5">Glycosyltransferase family 2 protein</fullName>
    </submittedName>
</protein>
<keyword evidence="2" id="KW-0808">Transferase</keyword>
<keyword evidence="3" id="KW-1133">Transmembrane helix</keyword>
<dbReference type="Pfam" id="PF00535">
    <property type="entry name" value="Glycos_transf_2"/>
    <property type="match status" value="1"/>
</dbReference>
<proteinExistence type="predicted"/>
<name>A0ABW6HNU4_9FLAO</name>
<dbReference type="SUPFAM" id="SSF53448">
    <property type="entry name" value="Nucleotide-diphospho-sugar transferases"/>
    <property type="match status" value="1"/>
</dbReference>
<feature type="domain" description="Glycosyltransferase 2-like" evidence="4">
    <location>
        <begin position="11"/>
        <end position="125"/>
    </location>
</feature>
<keyword evidence="1" id="KW-0328">Glycosyltransferase</keyword>
<dbReference type="EMBL" id="JBHZQA010000005">
    <property type="protein sequence ID" value="MFE3848368.1"/>
    <property type="molecule type" value="Genomic_DNA"/>
</dbReference>
<dbReference type="PANTHER" id="PTHR22916:SF51">
    <property type="entry name" value="GLYCOSYLTRANSFERASE EPSH-RELATED"/>
    <property type="match status" value="1"/>
</dbReference>
<reference evidence="5 6" key="1">
    <citation type="submission" date="2024-06" db="EMBL/GenBank/DDBJ databases">
        <title>Flavobacterium spp. isolated from glacier.</title>
        <authorList>
            <person name="Han D."/>
        </authorList>
    </citation>
    <scope>NUCLEOTIDE SEQUENCE [LARGE SCALE GENOMIC DNA]</scope>
    <source>
        <strain evidence="5 6">LB3P45</strain>
    </source>
</reference>
<keyword evidence="6" id="KW-1185">Reference proteome</keyword>
<evidence type="ECO:0000259" key="4">
    <source>
        <dbReference type="Pfam" id="PF00535"/>
    </source>
</evidence>
<dbReference type="CDD" id="cd00761">
    <property type="entry name" value="Glyco_tranf_GTA_type"/>
    <property type="match status" value="1"/>
</dbReference>
<evidence type="ECO:0000313" key="5">
    <source>
        <dbReference type="EMBL" id="MFE3848368.1"/>
    </source>
</evidence>
<keyword evidence="3" id="KW-0472">Membrane</keyword>
<gene>
    <name evidence="5" type="ORF">ACFX5D_10390</name>
</gene>
<feature type="transmembrane region" description="Helical" evidence="3">
    <location>
        <begin position="309"/>
        <end position="328"/>
    </location>
</feature>
<dbReference type="PANTHER" id="PTHR22916">
    <property type="entry name" value="GLYCOSYLTRANSFERASE"/>
    <property type="match status" value="1"/>
</dbReference>
<evidence type="ECO:0000313" key="6">
    <source>
        <dbReference type="Proteomes" id="UP001600039"/>
    </source>
</evidence>
<dbReference type="Proteomes" id="UP001600039">
    <property type="component" value="Unassembled WGS sequence"/>
</dbReference>
<evidence type="ECO:0000256" key="1">
    <source>
        <dbReference type="ARBA" id="ARBA00022676"/>
    </source>
</evidence>
<dbReference type="InterPro" id="IPR001173">
    <property type="entry name" value="Glyco_trans_2-like"/>
</dbReference>
<dbReference type="RefSeq" id="WP_379858124.1">
    <property type="nucleotide sequence ID" value="NZ_JBHZQA010000005.1"/>
</dbReference>
<organism evidence="5 6">
    <name type="scientific">Flavobacterium fructosi</name>
    <dbReference type="NCBI Taxonomy" id="3230416"/>
    <lineage>
        <taxon>Bacteria</taxon>
        <taxon>Pseudomonadati</taxon>
        <taxon>Bacteroidota</taxon>
        <taxon>Flavobacteriia</taxon>
        <taxon>Flavobacteriales</taxon>
        <taxon>Flavobacteriaceae</taxon>
        <taxon>Flavobacterium</taxon>
    </lineage>
</organism>
<accession>A0ABW6HNU4</accession>
<comment type="caution">
    <text evidence="5">The sequence shown here is derived from an EMBL/GenBank/DDBJ whole genome shotgun (WGS) entry which is preliminary data.</text>
</comment>
<dbReference type="InterPro" id="IPR029044">
    <property type="entry name" value="Nucleotide-diphossugar_trans"/>
</dbReference>
<keyword evidence="3" id="KW-0812">Transmembrane</keyword>
<evidence type="ECO:0000256" key="3">
    <source>
        <dbReference type="SAM" id="Phobius"/>
    </source>
</evidence>
<dbReference type="Gene3D" id="3.90.550.10">
    <property type="entry name" value="Spore Coat Polysaccharide Biosynthesis Protein SpsA, Chain A"/>
    <property type="match status" value="1"/>
</dbReference>